<reference evidence="2" key="1">
    <citation type="submission" date="2016-03" db="EMBL/GenBank/DDBJ databases">
        <authorList>
            <person name="Ploux O."/>
        </authorList>
    </citation>
    <scope>NUCLEOTIDE SEQUENCE [LARGE SCALE GENOMIC DNA]</scope>
</reference>
<evidence type="ECO:0000313" key="1">
    <source>
        <dbReference type="EMBL" id="AMS02714.1"/>
    </source>
</evidence>
<dbReference type="EMBL" id="KU963248">
    <property type="protein sequence ID" value="AMS02714.1"/>
    <property type="molecule type" value="Genomic_DNA"/>
</dbReference>
<dbReference type="GeneID" id="29125132"/>
<proteinExistence type="predicted"/>
<dbReference type="KEGG" id="vg:29125132"/>
<sequence length="61" mass="6994">MPKRVAKHESRGIARVLAAARQHKRDQLKPWEQLLLLDARLGPGIGAVKERARLKKDEEEE</sequence>
<evidence type="ECO:0000313" key="2">
    <source>
        <dbReference type="Proteomes" id="UP000201371"/>
    </source>
</evidence>
<gene>
    <name evidence="1" type="primary">170</name>
    <name evidence="1" type="ORF">SEA_YVONNETASTIC_170</name>
</gene>
<name>A0A142K9D1_9CAUD</name>
<dbReference type="Proteomes" id="UP000201371">
    <property type="component" value="Segment"/>
</dbReference>
<protein>
    <submittedName>
        <fullName evidence="1">Uncharacterized protein</fullName>
    </submittedName>
</protein>
<organism evidence="1 2">
    <name type="scientific">Gordonia phage Yvonnetastic</name>
    <dbReference type="NCBI Taxonomy" id="1821566"/>
    <lineage>
        <taxon>Viruses</taxon>
        <taxon>Duplodnaviria</taxon>
        <taxon>Heunggongvirae</taxon>
        <taxon>Uroviricota</taxon>
        <taxon>Caudoviricetes</taxon>
        <taxon>Yvonnevirus</taxon>
        <taxon>Yvonnevirus yvonnetastic</taxon>
        <taxon>Gordonia virus Yvonnetastic</taxon>
    </lineage>
</organism>
<dbReference type="RefSeq" id="YP_009301224.1">
    <property type="nucleotide sequence ID" value="NC_031230.1"/>
</dbReference>
<accession>A0A142K9D1</accession>
<keyword evidence="2" id="KW-1185">Reference proteome</keyword>